<dbReference type="InterPro" id="IPR049080">
    <property type="entry name" value="MOV-10-like_beta-barrel"/>
</dbReference>
<dbReference type="Proteomes" id="UP000007110">
    <property type="component" value="Unassembled WGS sequence"/>
</dbReference>
<comment type="similarity">
    <text evidence="2">Belongs to the DNA2/NAM7 helicase family. SDE3 subfamily.</text>
</comment>
<dbReference type="GO" id="GO:0005829">
    <property type="term" value="C:cytosol"/>
    <property type="evidence" value="ECO:0000318"/>
    <property type="project" value="GO_Central"/>
</dbReference>
<accession>A0A7M7MXZ7</accession>
<feature type="region of interest" description="Disordered" evidence="12">
    <location>
        <begin position="200"/>
        <end position="242"/>
    </location>
</feature>
<dbReference type="GO" id="GO:0035194">
    <property type="term" value="P:regulatory ncRNA-mediated post-transcriptional gene silencing"/>
    <property type="evidence" value="ECO:0000318"/>
    <property type="project" value="GO_Central"/>
</dbReference>
<evidence type="ECO:0000259" key="14">
    <source>
        <dbReference type="Pfam" id="PF13087"/>
    </source>
</evidence>
<keyword evidence="8" id="KW-0067">ATP-binding</keyword>
<dbReference type="GO" id="GO:0016787">
    <property type="term" value="F:hydrolase activity"/>
    <property type="evidence" value="ECO:0007669"/>
    <property type="project" value="UniProtKB-KW"/>
</dbReference>
<dbReference type="EnsemblMetazoa" id="XM_030972348">
    <property type="protein sequence ID" value="XP_030828208"/>
    <property type="gene ID" value="LOC590861"/>
</dbReference>
<dbReference type="PANTHER" id="PTHR45418">
    <property type="entry name" value="CANCER/TESTIS ANTIGEN 55"/>
    <property type="match status" value="1"/>
</dbReference>
<feature type="domain" description="DNA2/NAM7 helicase helicase" evidence="13">
    <location>
        <begin position="294"/>
        <end position="379"/>
    </location>
</feature>
<feature type="region of interest" description="Disordered" evidence="12">
    <location>
        <begin position="728"/>
        <end position="768"/>
    </location>
</feature>
<dbReference type="GO" id="GO:0003724">
    <property type="term" value="F:RNA helicase activity"/>
    <property type="evidence" value="ECO:0007669"/>
    <property type="project" value="UniProtKB-EC"/>
</dbReference>
<feature type="compositionally biased region" description="Basic and acidic residues" evidence="12">
    <location>
        <begin position="1073"/>
        <end position="1113"/>
    </location>
</feature>
<feature type="region of interest" description="Disordered" evidence="12">
    <location>
        <begin position="964"/>
        <end position="1323"/>
    </location>
</feature>
<dbReference type="InterPro" id="IPR047187">
    <property type="entry name" value="SF1_C_Upf1"/>
</dbReference>
<feature type="compositionally biased region" description="Low complexity" evidence="12">
    <location>
        <begin position="1296"/>
        <end position="1317"/>
    </location>
</feature>
<feature type="compositionally biased region" description="Low complexity" evidence="12">
    <location>
        <begin position="223"/>
        <end position="238"/>
    </location>
</feature>
<evidence type="ECO:0000256" key="6">
    <source>
        <dbReference type="ARBA" id="ARBA00022801"/>
    </source>
</evidence>
<evidence type="ECO:0000256" key="5">
    <source>
        <dbReference type="ARBA" id="ARBA00022741"/>
    </source>
</evidence>
<dbReference type="OrthoDB" id="6513042at2759"/>
<feature type="compositionally biased region" description="Basic and acidic residues" evidence="12">
    <location>
        <begin position="1001"/>
        <end position="1040"/>
    </location>
</feature>
<dbReference type="InterPro" id="IPR027417">
    <property type="entry name" value="P-loop_NTPase"/>
</dbReference>
<organism evidence="17 18">
    <name type="scientific">Strongylocentrotus purpuratus</name>
    <name type="common">Purple sea urchin</name>
    <dbReference type="NCBI Taxonomy" id="7668"/>
    <lineage>
        <taxon>Eukaryota</taxon>
        <taxon>Metazoa</taxon>
        <taxon>Echinodermata</taxon>
        <taxon>Eleutherozoa</taxon>
        <taxon>Echinozoa</taxon>
        <taxon>Echinoidea</taxon>
        <taxon>Euechinoidea</taxon>
        <taxon>Echinacea</taxon>
        <taxon>Camarodonta</taxon>
        <taxon>Echinidea</taxon>
        <taxon>Strongylocentrotidae</taxon>
        <taxon>Strongylocentrotus</taxon>
    </lineage>
</organism>
<feature type="compositionally biased region" description="Gly residues" evidence="12">
    <location>
        <begin position="1416"/>
        <end position="1425"/>
    </location>
</feature>
<dbReference type="InParanoid" id="A0A7M7MXZ7"/>
<evidence type="ECO:0000256" key="8">
    <source>
        <dbReference type="ARBA" id="ARBA00022840"/>
    </source>
</evidence>
<dbReference type="InterPro" id="IPR041677">
    <property type="entry name" value="DNA2/NAM7_AAA_11"/>
</dbReference>
<dbReference type="SUPFAM" id="SSF52540">
    <property type="entry name" value="P-loop containing nucleoside triphosphate hydrolases"/>
    <property type="match status" value="1"/>
</dbReference>
<proteinExistence type="inferred from homology"/>
<evidence type="ECO:0000256" key="10">
    <source>
        <dbReference type="ARBA" id="ARBA00023158"/>
    </source>
</evidence>
<evidence type="ECO:0000256" key="7">
    <source>
        <dbReference type="ARBA" id="ARBA00022806"/>
    </source>
</evidence>
<keyword evidence="6" id="KW-0378">Hydrolase</keyword>
<evidence type="ECO:0000259" key="13">
    <source>
        <dbReference type="Pfam" id="PF13086"/>
    </source>
</evidence>
<feature type="compositionally biased region" description="Polar residues" evidence="12">
    <location>
        <begin position="1202"/>
        <end position="1212"/>
    </location>
</feature>
<feature type="compositionally biased region" description="Basic and acidic residues" evidence="12">
    <location>
        <begin position="732"/>
        <end position="744"/>
    </location>
</feature>
<keyword evidence="7" id="KW-0347">Helicase</keyword>
<feature type="compositionally biased region" description="Polar residues" evidence="12">
    <location>
        <begin position="964"/>
        <end position="980"/>
    </location>
</feature>
<sequence>MYPVSKRLKEGYAEKRDITEIIPQLKEALSLENYSTYFSALLHIEELKMEVDMREFDIERASMRPRGEFLSLEVPGLAEGRPSVLVGDKVILTEPYSNPNSPRYEGFVHEVHGEDVLLKFHPHFHDSYGAELFSVMFTISRTPLRRCHQAAEYATINLGKEVLFPSELRAKSPQVEITFAIIQRSVVYPGRPRTIIKLPTPKNIQRHFPSGTSATKESSQPQGTLESTIESSTGSTGTDASQDIRLARKSSGVDKDSEEPKFLVPNALLDGVATTLEMTESGDGDDKAEFFNNKLNARQRSAVMRILKGEGRPTPYILFGPPGTGKTITVVETILQIHHHLPSSRILACTPSNSAADLLAERLHQSGAVKKIDMVRLNSFRRSDVNIPECILQYCSNGEELQAVGHHRIIISTCSTGGSFYSLGLKPGHFTHVIIDEAGQATEPEALVGLGLAAGPDGQAVLAGDPMQLGPVLASSQAGELGLEQSLLERMMKRDMYQRDSKTFRDHGGYNPLLVTKLVNNYRSHPALLKLPSQCFYHDELNACASIEMREMACAWDKLPNKNGLPILFHGIQGADLKEGNSPSWCNPAEAVQAVSYLQDLLSCSELNLKETDIGIITPYRKQVDKLNLLLDSVDILDTKVGSVEEFQGQERPVIIISTVRSSSSLMAFDLRHQLGFLSNPKRFNVSITRPQALLIVVGNPHLLVNDYYWRALLKYCLKNGAYVGCEPPSEETMKRLDGQQGEEKDGDEEESIQDTAEKEHPKEDEEVVEKPMQIIEVPETSERVQVDSLAKGSGEVGKDGASSPVEHIYSEHKVSVTEEEGDVRRADSHFDDSVERLVDGGDDGDIVQSVIQERADVSNTEASNSSDTVSDVPACSSPVVEVKHVKRDLEQGEVVVSKEEKKATEIWDVYDSDASEVTSSTPWCPMEEDVPNADGLTDPSRGWYDTTGDPLPDHVIINSDISSAGSDQGSQEIYPSNTIHPEKSAIPNDVPCMPLIGSGYERDKRRNGRTRSEGGHPPRRGGKVDYRPLKEEPPCERKKLVLQKRTQPIEQSPNKAASASSIFGGAKPVDTASRERDITERVEKERRQFGPERMGARVRQDSERSGGREGRNHHSSSGSDREWSRPVTRRRESERSNEEEVFYKDDHVSASPNPTSGRVSQQGDVRNRNSQRATPSSKKSPRRYQDSQRQVPWRETERQMPSKSSPQGTEQSRVRDHVNSVSDHTSVNSMKDDSDEETGEDFSASSWASGHHHSNPEKRGHPLNSGMNARFQVATAVPVQPSANNFCDNDSKINSTGKSQGQQISSSQFSPSSNNSRGTGDFVKYVSRGRGLVASASAFAEPNVGKKGPGPKSPRSPQGVAQQAKGSPPIASNAGFQNAQRDQYRSYPSPGFGRGFHKPRQTPEEHSPGYQEGFRGNGRGFSGGRGRDRGRGRGRGLLATNFNFGQ</sequence>
<feature type="region of interest" description="Disordered" evidence="12">
    <location>
        <begin position="784"/>
        <end position="804"/>
    </location>
</feature>
<dbReference type="Pfam" id="PF13086">
    <property type="entry name" value="AAA_11"/>
    <property type="match status" value="2"/>
</dbReference>
<dbReference type="Gene3D" id="3.40.50.300">
    <property type="entry name" value="P-loop containing nucleotide triphosphate hydrolases"/>
    <property type="match status" value="2"/>
</dbReference>
<keyword evidence="10" id="KW-0943">RNA-mediated gene silencing</keyword>
<feature type="compositionally biased region" description="Basic and acidic residues" evidence="12">
    <location>
        <begin position="1120"/>
        <end position="1149"/>
    </location>
</feature>
<evidence type="ECO:0000313" key="17">
    <source>
        <dbReference type="EnsemblMetazoa" id="XP_030828208"/>
    </source>
</evidence>
<feature type="domain" description="Helicase MOV-10-like beta-barrel" evidence="15">
    <location>
        <begin position="57"/>
        <end position="137"/>
    </location>
</feature>
<evidence type="ECO:0000259" key="16">
    <source>
        <dbReference type="Pfam" id="PF21635"/>
    </source>
</evidence>
<protein>
    <recommendedName>
        <fullName evidence="3">RNA helicase</fullName>
        <ecNumber evidence="3">3.6.4.13</ecNumber>
    </recommendedName>
</protein>
<feature type="compositionally biased region" description="Polar residues" evidence="12">
    <location>
        <begin position="1220"/>
        <end position="1230"/>
    </location>
</feature>
<evidence type="ECO:0000256" key="9">
    <source>
        <dbReference type="ARBA" id="ARBA00022884"/>
    </source>
</evidence>
<comment type="subcellular location">
    <subcellularLocation>
        <location evidence="1">Cytoplasm</location>
        <location evidence="1">Cytoplasmic ribonucleoprotein granule</location>
    </subcellularLocation>
</comment>
<name>A0A7M7MXZ7_STRPU</name>
<evidence type="ECO:0000256" key="11">
    <source>
        <dbReference type="ARBA" id="ARBA00047984"/>
    </source>
</evidence>
<dbReference type="GO" id="GO:0005524">
    <property type="term" value="F:ATP binding"/>
    <property type="evidence" value="ECO:0007669"/>
    <property type="project" value="UniProtKB-KW"/>
</dbReference>
<feature type="compositionally biased region" description="Polar residues" evidence="12">
    <location>
        <begin position="1151"/>
        <end position="1179"/>
    </location>
</feature>
<dbReference type="GO" id="GO:0003723">
    <property type="term" value="F:RNA binding"/>
    <property type="evidence" value="ECO:0000318"/>
    <property type="project" value="GO_Central"/>
</dbReference>
<feature type="region of interest" description="Disordered" evidence="12">
    <location>
        <begin position="1336"/>
        <end position="1447"/>
    </location>
</feature>
<dbReference type="PANTHER" id="PTHR45418:SF1">
    <property type="entry name" value="CANCER_TESTIS ANTIGEN 55"/>
    <property type="match status" value="1"/>
</dbReference>
<evidence type="ECO:0000313" key="18">
    <source>
        <dbReference type="Proteomes" id="UP000007110"/>
    </source>
</evidence>
<feature type="compositionally biased region" description="Polar residues" evidence="12">
    <location>
        <begin position="1045"/>
        <end position="1062"/>
    </location>
</feature>
<dbReference type="InterPro" id="IPR049079">
    <property type="entry name" value="Mov-10_helical"/>
</dbReference>
<evidence type="ECO:0000259" key="15">
    <source>
        <dbReference type="Pfam" id="PF21634"/>
    </source>
</evidence>
<keyword evidence="4" id="KW-0963">Cytoplasm</keyword>
<dbReference type="OMA" id="WRETERQ"/>
<feature type="domain" description="Helicase MOV-10 helical" evidence="16">
    <location>
        <begin position="13"/>
        <end position="54"/>
    </location>
</feature>
<dbReference type="Pfam" id="PF21634">
    <property type="entry name" value="MOV-10_beta-barrel"/>
    <property type="match status" value="1"/>
</dbReference>
<keyword evidence="5" id="KW-0547">Nucleotide-binding</keyword>
<dbReference type="KEGG" id="spu:590861"/>
<evidence type="ECO:0000256" key="1">
    <source>
        <dbReference type="ARBA" id="ARBA00004331"/>
    </source>
</evidence>
<feature type="compositionally biased region" description="Polar residues" evidence="12">
    <location>
        <begin position="1282"/>
        <end position="1295"/>
    </location>
</feature>
<dbReference type="CDD" id="cd18078">
    <property type="entry name" value="DEXXQc_Mov10L1"/>
    <property type="match status" value="1"/>
</dbReference>
<evidence type="ECO:0000256" key="4">
    <source>
        <dbReference type="ARBA" id="ARBA00022490"/>
    </source>
</evidence>
<keyword evidence="18" id="KW-1185">Reference proteome</keyword>
<feature type="domain" description="DNA2/NAM7 helicase-like C-terminal" evidence="14">
    <location>
        <begin position="483"/>
        <end position="701"/>
    </location>
</feature>
<dbReference type="InterPro" id="IPR041679">
    <property type="entry name" value="DNA2/NAM7-like_C"/>
</dbReference>
<dbReference type="GO" id="GO:0043186">
    <property type="term" value="C:P granule"/>
    <property type="evidence" value="ECO:0000318"/>
    <property type="project" value="GO_Central"/>
</dbReference>
<dbReference type="GeneID" id="590861"/>
<dbReference type="CDD" id="cd18808">
    <property type="entry name" value="SF1_C_Upf1"/>
    <property type="match status" value="1"/>
</dbReference>
<evidence type="ECO:0000256" key="2">
    <source>
        <dbReference type="ARBA" id="ARBA00005601"/>
    </source>
</evidence>
<dbReference type="RefSeq" id="XP_030828208.1">
    <property type="nucleotide sequence ID" value="XM_030972348.1"/>
</dbReference>
<dbReference type="Pfam" id="PF13087">
    <property type="entry name" value="AAA_12"/>
    <property type="match status" value="1"/>
</dbReference>
<evidence type="ECO:0000256" key="3">
    <source>
        <dbReference type="ARBA" id="ARBA00012552"/>
    </source>
</evidence>
<feature type="compositionally biased region" description="Polar residues" evidence="12">
    <location>
        <begin position="210"/>
        <end position="222"/>
    </location>
</feature>
<reference evidence="17" key="2">
    <citation type="submission" date="2021-01" db="UniProtKB">
        <authorList>
            <consortium name="EnsemblMetazoa"/>
        </authorList>
    </citation>
    <scope>IDENTIFICATION</scope>
</reference>
<dbReference type="FunFam" id="3.40.50.300:FF:000608">
    <property type="entry name" value="Mov10 RISC complex RNA helicase"/>
    <property type="match status" value="1"/>
</dbReference>
<feature type="domain" description="DNA2/NAM7 helicase helicase" evidence="13">
    <location>
        <begin position="402"/>
        <end position="475"/>
    </location>
</feature>
<dbReference type="Pfam" id="PF21635">
    <property type="entry name" value="Mov-10_helical"/>
    <property type="match status" value="1"/>
</dbReference>
<comment type="catalytic activity">
    <reaction evidence="11">
        <text>ATP + H2O = ADP + phosphate + H(+)</text>
        <dbReference type="Rhea" id="RHEA:13065"/>
        <dbReference type="ChEBI" id="CHEBI:15377"/>
        <dbReference type="ChEBI" id="CHEBI:15378"/>
        <dbReference type="ChEBI" id="CHEBI:30616"/>
        <dbReference type="ChEBI" id="CHEBI:43474"/>
        <dbReference type="ChEBI" id="CHEBI:456216"/>
        <dbReference type="EC" id="3.6.4.13"/>
    </reaction>
</comment>
<dbReference type="EC" id="3.6.4.13" evidence="3"/>
<keyword evidence="9" id="KW-0694">RNA-binding</keyword>
<evidence type="ECO:0000256" key="12">
    <source>
        <dbReference type="SAM" id="MobiDB-lite"/>
    </source>
</evidence>
<reference evidence="18" key="1">
    <citation type="submission" date="2015-02" db="EMBL/GenBank/DDBJ databases">
        <title>Genome sequencing for Strongylocentrotus purpuratus.</title>
        <authorList>
            <person name="Murali S."/>
            <person name="Liu Y."/>
            <person name="Vee V."/>
            <person name="English A."/>
            <person name="Wang M."/>
            <person name="Skinner E."/>
            <person name="Han Y."/>
            <person name="Muzny D.M."/>
            <person name="Worley K.C."/>
            <person name="Gibbs R.A."/>
        </authorList>
    </citation>
    <scope>NUCLEOTIDE SEQUENCE</scope>
</reference>
<feature type="compositionally biased region" description="Polar residues" evidence="12">
    <location>
        <begin position="1356"/>
        <end position="1366"/>
    </location>
</feature>